<comment type="similarity">
    <text evidence="6">Belongs to the DEAD box helicase family.</text>
</comment>
<dbReference type="PROSITE" id="PS51192">
    <property type="entry name" value="HELICASE_ATP_BIND_1"/>
    <property type="match status" value="1"/>
</dbReference>
<feature type="compositionally biased region" description="Basic residues" evidence="7">
    <location>
        <begin position="629"/>
        <end position="643"/>
    </location>
</feature>
<dbReference type="CDD" id="cd18787">
    <property type="entry name" value="SF2_C_DEAD"/>
    <property type="match status" value="1"/>
</dbReference>
<dbReference type="GO" id="GO:0016787">
    <property type="term" value="F:hydrolase activity"/>
    <property type="evidence" value="ECO:0007669"/>
    <property type="project" value="UniProtKB-KW"/>
</dbReference>
<evidence type="ECO:0000256" key="3">
    <source>
        <dbReference type="ARBA" id="ARBA00022806"/>
    </source>
</evidence>
<dbReference type="Pfam" id="PF00271">
    <property type="entry name" value="Helicase_C"/>
    <property type="match status" value="1"/>
</dbReference>
<evidence type="ECO:0000313" key="13">
    <source>
        <dbReference type="Proteomes" id="UP001516023"/>
    </source>
</evidence>
<dbReference type="InterPro" id="IPR027417">
    <property type="entry name" value="P-loop_NTPase"/>
</dbReference>
<comment type="caution">
    <text evidence="12">The sequence shown here is derived from an EMBL/GenBank/DDBJ whole genome shotgun (WGS) entry which is preliminary data.</text>
</comment>
<evidence type="ECO:0000313" key="12">
    <source>
        <dbReference type="EMBL" id="KAL3797282.1"/>
    </source>
</evidence>
<feature type="region of interest" description="Disordered" evidence="7">
    <location>
        <begin position="269"/>
        <end position="288"/>
    </location>
</feature>
<dbReference type="InterPro" id="IPR014014">
    <property type="entry name" value="RNA_helicase_DEAD_Q_motif"/>
</dbReference>
<keyword evidence="8" id="KW-0472">Membrane</keyword>
<dbReference type="PANTHER" id="PTHR47959:SF1">
    <property type="entry name" value="ATP-DEPENDENT RNA HELICASE DBPA"/>
    <property type="match status" value="1"/>
</dbReference>
<dbReference type="PROSITE" id="PS00039">
    <property type="entry name" value="DEAD_ATP_HELICASE"/>
    <property type="match status" value="1"/>
</dbReference>
<proteinExistence type="inferred from homology"/>
<organism evidence="12 13">
    <name type="scientific">Cyclotella cryptica</name>
    <dbReference type="NCBI Taxonomy" id="29204"/>
    <lineage>
        <taxon>Eukaryota</taxon>
        <taxon>Sar</taxon>
        <taxon>Stramenopiles</taxon>
        <taxon>Ochrophyta</taxon>
        <taxon>Bacillariophyta</taxon>
        <taxon>Coscinodiscophyceae</taxon>
        <taxon>Thalassiosirophycidae</taxon>
        <taxon>Stephanodiscales</taxon>
        <taxon>Stephanodiscaceae</taxon>
        <taxon>Cyclotella</taxon>
    </lineage>
</organism>
<dbReference type="InterPro" id="IPR001650">
    <property type="entry name" value="Helicase_C-like"/>
</dbReference>
<dbReference type="Gene3D" id="3.40.50.300">
    <property type="entry name" value="P-loop containing nucleotide triphosphate hydrolases"/>
    <property type="match status" value="2"/>
</dbReference>
<dbReference type="GO" id="GO:0004386">
    <property type="term" value="F:helicase activity"/>
    <property type="evidence" value="ECO:0007669"/>
    <property type="project" value="UniProtKB-KW"/>
</dbReference>
<dbReference type="InterPro" id="IPR044742">
    <property type="entry name" value="DEAD/DEAH_RhlB"/>
</dbReference>
<dbReference type="SMART" id="SM00490">
    <property type="entry name" value="HELICc"/>
    <property type="match status" value="1"/>
</dbReference>
<feature type="domain" description="Helicase C-terminal" evidence="10">
    <location>
        <begin position="446"/>
        <end position="596"/>
    </location>
</feature>
<evidence type="ECO:0000256" key="8">
    <source>
        <dbReference type="SAM" id="Phobius"/>
    </source>
</evidence>
<feature type="region of interest" description="Disordered" evidence="7">
    <location>
        <begin position="626"/>
        <end position="649"/>
    </location>
</feature>
<dbReference type="PROSITE" id="PS51195">
    <property type="entry name" value="Q_MOTIF"/>
    <property type="match status" value="1"/>
</dbReference>
<keyword evidence="13" id="KW-1185">Reference proteome</keyword>
<keyword evidence="4 6" id="KW-0067">ATP-binding</keyword>
<keyword evidence="2 6" id="KW-0378">Hydrolase</keyword>
<keyword evidence="3 6" id="KW-0347">Helicase</keyword>
<feature type="domain" description="DEAD-box RNA helicase Q" evidence="11">
    <location>
        <begin position="79"/>
        <end position="107"/>
    </location>
</feature>
<sequence length="649" mass="71870">MNSTIMRNSMIPEYVGFGNSRQSISATSWVLHLLSFLLAGICTYAFSPSLLPPSRILHTSLNTPRYVFEPSADDFSDTRSFGDLGLTSDLVRVTEKMGWNNPTAVQQLSIPSILEMGSSDLGKLGSNDNTSFWCEAPTGSGKTAGFALPLLQLLLQQKRPDNIQLDQGYVSTLILCPTRELAAQTASVIQRLVSHLPKKIKSSISVEVVHGGVPIEPQVSALAKRRQTGTLLDFLVATPGRLVDVLKQNDNDPTMDALERRIVNAFEEKGQKKAERSRGKGRRGRSPIASSLTLNDIQELDLDRVDDDGRGSLSELLRQLDFLVFDEADRLLGGAFLQEIEELMSLLPLKAQSDMKVCLFSATFPEEVERRVDTVLAKLSCGSPLRVSTSAAMMQRVHLESDGAELSHRKEKRLAHATPISSVARDSAPNIKHRAIKLNEKDRTQALRHLIEQHKDEWDRVLVFVGTRYTSEHVTRKLRRYGINAAELHGKLDQEARERRLKSFRSGNTQVLLSTDLAARGIDVDGLPVVINYDLPRGAADFTHRNGRTGRAGKEGIAITFITASKSSHFDFIQKKELGGKVIKREVLPDFIPDEVEWSVASMAEQTSIPGVVHSEKGLAHDRMFGGVKGRRKSKKDKLRKAAVSKSQE</sequence>
<dbReference type="InterPro" id="IPR000629">
    <property type="entry name" value="RNA-helicase_DEAD-box_CS"/>
</dbReference>
<dbReference type="SUPFAM" id="SSF52540">
    <property type="entry name" value="P-loop containing nucleoside triphosphate hydrolases"/>
    <property type="match status" value="1"/>
</dbReference>
<dbReference type="Pfam" id="PF00270">
    <property type="entry name" value="DEAD"/>
    <property type="match status" value="2"/>
</dbReference>
<evidence type="ECO:0000256" key="6">
    <source>
        <dbReference type="RuleBase" id="RU000492"/>
    </source>
</evidence>
<dbReference type="CDD" id="cd00268">
    <property type="entry name" value="DEADc"/>
    <property type="match status" value="1"/>
</dbReference>
<reference evidence="12 13" key="1">
    <citation type="journal article" date="2020" name="G3 (Bethesda)">
        <title>Improved Reference Genome for Cyclotella cryptica CCMP332, a Model for Cell Wall Morphogenesis, Salinity Adaptation, and Lipid Production in Diatoms (Bacillariophyta).</title>
        <authorList>
            <person name="Roberts W.R."/>
            <person name="Downey K.M."/>
            <person name="Ruck E.C."/>
            <person name="Traller J.C."/>
            <person name="Alverson A.J."/>
        </authorList>
    </citation>
    <scope>NUCLEOTIDE SEQUENCE [LARGE SCALE GENOMIC DNA]</scope>
    <source>
        <strain evidence="12 13">CCMP332</strain>
    </source>
</reference>
<evidence type="ECO:0000259" key="10">
    <source>
        <dbReference type="PROSITE" id="PS51194"/>
    </source>
</evidence>
<dbReference type="PROSITE" id="PS51194">
    <property type="entry name" value="HELICASE_CTER"/>
    <property type="match status" value="1"/>
</dbReference>
<evidence type="ECO:0000256" key="7">
    <source>
        <dbReference type="SAM" id="MobiDB-lite"/>
    </source>
</evidence>
<feature type="transmembrane region" description="Helical" evidence="8">
    <location>
        <begin position="29"/>
        <end position="47"/>
    </location>
</feature>
<evidence type="ECO:0000256" key="1">
    <source>
        <dbReference type="ARBA" id="ARBA00022741"/>
    </source>
</evidence>
<evidence type="ECO:0000256" key="5">
    <source>
        <dbReference type="PROSITE-ProRule" id="PRU00552"/>
    </source>
</evidence>
<dbReference type="Proteomes" id="UP001516023">
    <property type="component" value="Unassembled WGS sequence"/>
</dbReference>
<dbReference type="GO" id="GO:0005524">
    <property type="term" value="F:ATP binding"/>
    <property type="evidence" value="ECO:0007669"/>
    <property type="project" value="UniProtKB-KW"/>
</dbReference>
<keyword evidence="8" id="KW-0812">Transmembrane</keyword>
<feature type="short sequence motif" description="Q motif" evidence="5">
    <location>
        <begin position="79"/>
        <end position="107"/>
    </location>
</feature>
<protein>
    <submittedName>
        <fullName evidence="12">Uncharacterized protein</fullName>
    </submittedName>
</protein>
<evidence type="ECO:0000259" key="11">
    <source>
        <dbReference type="PROSITE" id="PS51195"/>
    </source>
</evidence>
<keyword evidence="1 6" id="KW-0547">Nucleotide-binding</keyword>
<gene>
    <name evidence="12" type="ORF">HJC23_004574</name>
</gene>
<dbReference type="PANTHER" id="PTHR47959">
    <property type="entry name" value="ATP-DEPENDENT RNA HELICASE RHLE-RELATED"/>
    <property type="match status" value="1"/>
</dbReference>
<feature type="domain" description="Helicase ATP-binding" evidence="9">
    <location>
        <begin position="123"/>
        <end position="382"/>
    </location>
</feature>
<dbReference type="InterPro" id="IPR050079">
    <property type="entry name" value="DEAD_box_RNA_helicase"/>
</dbReference>
<keyword evidence="8" id="KW-1133">Transmembrane helix</keyword>
<accession>A0ABD3QB39</accession>
<evidence type="ECO:0000256" key="2">
    <source>
        <dbReference type="ARBA" id="ARBA00022801"/>
    </source>
</evidence>
<evidence type="ECO:0000259" key="9">
    <source>
        <dbReference type="PROSITE" id="PS51192"/>
    </source>
</evidence>
<evidence type="ECO:0000256" key="4">
    <source>
        <dbReference type="ARBA" id="ARBA00022840"/>
    </source>
</evidence>
<dbReference type="SMART" id="SM00487">
    <property type="entry name" value="DEXDc"/>
    <property type="match status" value="1"/>
</dbReference>
<dbReference type="AlphaFoldDB" id="A0ABD3QB39"/>
<dbReference type="InterPro" id="IPR011545">
    <property type="entry name" value="DEAD/DEAH_box_helicase_dom"/>
</dbReference>
<dbReference type="EMBL" id="JABMIG020000056">
    <property type="protein sequence ID" value="KAL3797282.1"/>
    <property type="molecule type" value="Genomic_DNA"/>
</dbReference>
<name>A0ABD3QB39_9STRA</name>
<feature type="compositionally biased region" description="Basic and acidic residues" evidence="7">
    <location>
        <begin position="269"/>
        <end position="278"/>
    </location>
</feature>
<dbReference type="InterPro" id="IPR014001">
    <property type="entry name" value="Helicase_ATP-bd"/>
</dbReference>